<dbReference type="RefSeq" id="WP_313324042.1">
    <property type="nucleotide sequence ID" value="NZ_CP134878.1"/>
</dbReference>
<dbReference type="KEGG" id="fcj:RN605_08050"/>
<proteinExistence type="predicted"/>
<gene>
    <name evidence="3" type="ORF">RN605_08050</name>
    <name evidence="2" type="ORF">RN608_00880</name>
</gene>
<evidence type="ECO:0000313" key="3">
    <source>
        <dbReference type="EMBL" id="WNM20640.1"/>
    </source>
</evidence>
<keyword evidence="4" id="KW-1185">Reference proteome</keyword>
<name>A0AA96EW30_9FLAO</name>
<dbReference type="Proteomes" id="UP001304515">
    <property type="component" value="Chromosome"/>
</dbReference>
<dbReference type="EMBL" id="CP134890">
    <property type="protein sequence ID" value="WNM20640.1"/>
    <property type="molecule type" value="Genomic_DNA"/>
</dbReference>
<sequence length="102" mass="11828">MKTIILFLFAFSTYAQTYNVTLIEQRTNEKWLVVPGAASVKITEDKITINNVTYNVVKVTPMPDKSFIYDCSTSSNKCHFLLVNGLLFQYIDKLHFLYHLKK</sequence>
<reference evidence="2 4" key="1">
    <citation type="submission" date="2023-09" db="EMBL/GenBank/DDBJ databases">
        <title>Flavobacterium sp. a novel bacteria isolate from Pepper rhizosphere.</title>
        <authorList>
            <person name="Peng Y."/>
            <person name="Lee J."/>
        </authorList>
    </citation>
    <scope>NUCLEOTIDE SEQUENCE</scope>
    <source>
        <strain evidence="2">PMR2A8</strain>
        <strain evidence="3 4">PMTSA4</strain>
    </source>
</reference>
<dbReference type="AlphaFoldDB" id="A0AA96EW30"/>
<evidence type="ECO:0000313" key="2">
    <source>
        <dbReference type="EMBL" id="WNM19251.1"/>
    </source>
</evidence>
<feature type="signal peptide" evidence="1">
    <location>
        <begin position="1"/>
        <end position="17"/>
    </location>
</feature>
<keyword evidence="1" id="KW-0732">Signal</keyword>
<protein>
    <submittedName>
        <fullName evidence="2">Uncharacterized protein</fullName>
    </submittedName>
</protein>
<evidence type="ECO:0000313" key="4">
    <source>
        <dbReference type="Proteomes" id="UP001304515"/>
    </source>
</evidence>
<dbReference type="EMBL" id="CP134878">
    <property type="protein sequence ID" value="WNM19251.1"/>
    <property type="molecule type" value="Genomic_DNA"/>
</dbReference>
<feature type="chain" id="PRO_5044705125" evidence="1">
    <location>
        <begin position="18"/>
        <end position="102"/>
    </location>
</feature>
<organism evidence="2">
    <name type="scientific">Flavobacterium capsici</name>
    <dbReference type="NCBI Taxonomy" id="3075618"/>
    <lineage>
        <taxon>Bacteria</taxon>
        <taxon>Pseudomonadati</taxon>
        <taxon>Bacteroidota</taxon>
        <taxon>Flavobacteriia</taxon>
        <taxon>Flavobacteriales</taxon>
        <taxon>Flavobacteriaceae</taxon>
        <taxon>Flavobacterium</taxon>
    </lineage>
</organism>
<evidence type="ECO:0000256" key="1">
    <source>
        <dbReference type="SAM" id="SignalP"/>
    </source>
</evidence>
<accession>A0AA96J3T5</accession>
<accession>A0AA96EW30</accession>